<dbReference type="Gene3D" id="3.10.100.10">
    <property type="entry name" value="Mannose-Binding Protein A, subunit A"/>
    <property type="match status" value="1"/>
</dbReference>
<dbReference type="GO" id="GO:0005581">
    <property type="term" value="C:collagen trimer"/>
    <property type="evidence" value="ECO:0007669"/>
    <property type="project" value="UniProtKB-KW"/>
</dbReference>
<keyword evidence="3" id="KW-0176">Collagen</keyword>
<dbReference type="AlphaFoldDB" id="A0A3Q3G5D7"/>
<dbReference type="InterPro" id="IPR016187">
    <property type="entry name" value="CTDL_fold"/>
</dbReference>
<accession>A0A3Q3G5D7</accession>
<dbReference type="SMART" id="SM00034">
    <property type="entry name" value="CLECT"/>
    <property type="match status" value="1"/>
</dbReference>
<keyword evidence="8" id="KW-1185">Reference proteome</keyword>
<dbReference type="STRING" id="56723.ENSLBEP00000028032"/>
<dbReference type="InterPro" id="IPR008160">
    <property type="entry name" value="Collagen"/>
</dbReference>
<dbReference type="PANTHER" id="PTHR24024:SF15">
    <property type="entry name" value="PULMONARY SURFACTANT-ASSOCIATED PROTEIN D"/>
    <property type="match status" value="1"/>
</dbReference>
<dbReference type="GeneID" id="110005550"/>
<dbReference type="GO" id="GO:0030246">
    <property type="term" value="F:carbohydrate binding"/>
    <property type="evidence" value="ECO:0007669"/>
    <property type="project" value="UniProtKB-KW"/>
</dbReference>
<dbReference type="GO" id="GO:0005771">
    <property type="term" value="C:multivesicular body"/>
    <property type="evidence" value="ECO:0007669"/>
    <property type="project" value="TreeGrafter"/>
</dbReference>
<protein>
    <submittedName>
        <fullName evidence="7">Mannose-binding protein C-like</fullName>
    </submittedName>
</protein>
<feature type="signal peptide" evidence="5">
    <location>
        <begin position="1"/>
        <end position="24"/>
    </location>
</feature>
<evidence type="ECO:0000259" key="6">
    <source>
        <dbReference type="PROSITE" id="PS50041"/>
    </source>
</evidence>
<evidence type="ECO:0000313" key="8">
    <source>
        <dbReference type="Proteomes" id="UP000261660"/>
    </source>
</evidence>
<feature type="chain" id="PRO_5018713030" evidence="5">
    <location>
        <begin position="25"/>
        <end position="227"/>
    </location>
</feature>
<dbReference type="GeneTree" id="ENSGT00940000154368"/>
<keyword evidence="5" id="KW-0732">Signal</keyword>
<dbReference type="InterPro" id="IPR016186">
    <property type="entry name" value="C-type_lectin-like/link_sf"/>
</dbReference>
<name>A0A3Q3G5D7_9LABR</name>
<proteinExistence type="predicted"/>
<sequence length="227" mass="25318">MEMWLFRFCVVFCTICRMAPIGFSQLQGPIGNRGPPGLPGRPGRDGIPGYDGKPGPQGDSGEKGSAGVPGFPGPRTLCTQDDTDSSCVDSEALKARVAKLQLAINYDFVRRVGQKYFVSNKQRDSFSEAVKFCSQRGLELALPQNEEENNMITQFFGDNYNIAWIGVNNKKGNFGADMKNRPLIFTKWGARQLDRSIQDTGCTMLLENGFWSVTREYFLNNYIICQI</sequence>
<dbReference type="PROSITE" id="PS50041">
    <property type="entry name" value="C_TYPE_LECTIN_2"/>
    <property type="match status" value="1"/>
</dbReference>
<evidence type="ECO:0000256" key="5">
    <source>
        <dbReference type="SAM" id="SignalP"/>
    </source>
</evidence>
<dbReference type="Pfam" id="PF00059">
    <property type="entry name" value="Lectin_C"/>
    <property type="match status" value="1"/>
</dbReference>
<reference evidence="7" key="2">
    <citation type="submission" date="2025-09" db="UniProtKB">
        <authorList>
            <consortium name="Ensembl"/>
        </authorList>
    </citation>
    <scope>IDENTIFICATION</scope>
</reference>
<feature type="domain" description="C-type lectin" evidence="6">
    <location>
        <begin position="111"/>
        <end position="212"/>
    </location>
</feature>
<keyword evidence="2" id="KW-0106">Calcium</keyword>
<reference evidence="7" key="1">
    <citation type="submission" date="2025-08" db="UniProtKB">
        <authorList>
            <consortium name="Ensembl"/>
        </authorList>
    </citation>
    <scope>IDENTIFICATION</scope>
</reference>
<dbReference type="RefSeq" id="XP_029138576.1">
    <property type="nucleotide sequence ID" value="XM_029282743.2"/>
</dbReference>
<evidence type="ECO:0000256" key="4">
    <source>
        <dbReference type="SAM" id="MobiDB-lite"/>
    </source>
</evidence>
<keyword evidence="1" id="KW-0430">Lectin</keyword>
<evidence type="ECO:0000256" key="1">
    <source>
        <dbReference type="ARBA" id="ARBA00022734"/>
    </source>
</evidence>
<dbReference type="GO" id="GO:0005615">
    <property type="term" value="C:extracellular space"/>
    <property type="evidence" value="ECO:0007669"/>
    <property type="project" value="TreeGrafter"/>
</dbReference>
<dbReference type="OrthoDB" id="10255512at2759"/>
<dbReference type="PANTHER" id="PTHR24024">
    <property type="entry name" value="PULMONARY SURFACTANT-ASSOCIATED PROTEIN A"/>
    <property type="match status" value="1"/>
</dbReference>
<feature type="region of interest" description="Disordered" evidence="4">
    <location>
        <begin position="27"/>
        <end position="75"/>
    </location>
</feature>
<evidence type="ECO:0000256" key="3">
    <source>
        <dbReference type="ARBA" id="ARBA00023119"/>
    </source>
</evidence>
<dbReference type="Pfam" id="PF01391">
    <property type="entry name" value="Collagen"/>
    <property type="match status" value="1"/>
</dbReference>
<evidence type="ECO:0000256" key="2">
    <source>
        <dbReference type="ARBA" id="ARBA00022837"/>
    </source>
</evidence>
<dbReference type="InterPro" id="IPR051077">
    <property type="entry name" value="Ca-dependent_lectin"/>
</dbReference>
<dbReference type="SUPFAM" id="SSF56436">
    <property type="entry name" value="C-type lectin-like"/>
    <property type="match status" value="1"/>
</dbReference>
<evidence type="ECO:0000313" key="7">
    <source>
        <dbReference type="Ensembl" id="ENSLBEP00000028032.1"/>
    </source>
</evidence>
<organism evidence="7 8">
    <name type="scientific">Labrus bergylta</name>
    <name type="common">ballan wrasse</name>
    <dbReference type="NCBI Taxonomy" id="56723"/>
    <lineage>
        <taxon>Eukaryota</taxon>
        <taxon>Metazoa</taxon>
        <taxon>Chordata</taxon>
        <taxon>Craniata</taxon>
        <taxon>Vertebrata</taxon>
        <taxon>Euteleostomi</taxon>
        <taxon>Actinopterygii</taxon>
        <taxon>Neopterygii</taxon>
        <taxon>Teleostei</taxon>
        <taxon>Neoteleostei</taxon>
        <taxon>Acanthomorphata</taxon>
        <taxon>Eupercaria</taxon>
        <taxon>Labriformes</taxon>
        <taxon>Labridae</taxon>
        <taxon>Labrus</taxon>
    </lineage>
</organism>
<dbReference type="Proteomes" id="UP000261660">
    <property type="component" value="Unplaced"/>
</dbReference>
<dbReference type="InParanoid" id="A0A3Q3G5D7"/>
<dbReference type="InterPro" id="IPR001304">
    <property type="entry name" value="C-type_lectin-like"/>
</dbReference>
<dbReference type="RefSeq" id="XP_020516552.1">
    <property type="nucleotide sequence ID" value="XM_020660896.3"/>
</dbReference>
<dbReference type="Ensembl" id="ENSLBET00000029365.1">
    <property type="protein sequence ID" value="ENSLBEP00000028032.1"/>
    <property type="gene ID" value="ENSLBEG00000021258.1"/>
</dbReference>